<accession>A0A1B3SMB5</accession>
<dbReference type="PROSITE" id="PS51257">
    <property type="entry name" value="PROKAR_LIPOPROTEIN"/>
    <property type="match status" value="1"/>
</dbReference>
<evidence type="ECO:0000256" key="1">
    <source>
        <dbReference type="SAM" id="SignalP"/>
    </source>
</evidence>
<dbReference type="EMBL" id="CP017015">
    <property type="protein sequence ID" value="AOG61057.1"/>
    <property type="molecule type" value="Genomic_DNA"/>
</dbReference>
<dbReference type="OrthoDB" id="387726at2"/>
<feature type="signal peptide" evidence="1">
    <location>
        <begin position="1"/>
        <end position="17"/>
    </location>
</feature>
<gene>
    <name evidence="2" type="ORF">SHELI_v1c11100</name>
</gene>
<dbReference type="STRING" id="216938.SHELI_v1c11100"/>
<organism evidence="2 3">
    <name type="scientific">Spiroplasma helicoides</name>
    <dbReference type="NCBI Taxonomy" id="216938"/>
    <lineage>
        <taxon>Bacteria</taxon>
        <taxon>Bacillati</taxon>
        <taxon>Mycoplasmatota</taxon>
        <taxon>Mollicutes</taxon>
        <taxon>Entomoplasmatales</taxon>
        <taxon>Spiroplasmataceae</taxon>
        <taxon>Spiroplasma</taxon>
    </lineage>
</organism>
<sequence length="291" mass="32554">MKKLVKFLLSFSIVANMVSMTTSCNGSLGFSSSYTNEQKILSITSLTTSLFEKYDVKLMSKLDEDNLAEWKKLIINLYANTMGYTFTGEEELTKVLDASLTQYVMANILLNEVAAKIPALSWINNKVKWQAAKWNYTDLVDAKSPKQPIAKNAAGWISDDEWSLSVTFLNSDKTGSQQGETPFYARINVNKKIALQDNSLEVDTKNSNPYSFWRTSDGNVPDAITPIANSSATQTKNYGVIYQGFVNSSTLIDLSNIIYNSDKNYMPSSFLDFTPSVVDMVNNINIEDINY</sequence>
<dbReference type="KEGG" id="shj:SHELI_v1c11100"/>
<feature type="chain" id="PRO_5008554079" description="Lipoprotein" evidence="1">
    <location>
        <begin position="18"/>
        <end position="291"/>
    </location>
</feature>
<name>A0A1B3SMB5_9MOLU</name>
<protein>
    <recommendedName>
        <fullName evidence="4">Lipoprotein</fullName>
    </recommendedName>
</protein>
<dbReference type="RefSeq" id="WP_069117483.1">
    <property type="nucleotide sequence ID" value="NZ_CP017015.1"/>
</dbReference>
<keyword evidence="1" id="KW-0732">Signal</keyword>
<keyword evidence="3" id="KW-1185">Reference proteome</keyword>
<dbReference type="AlphaFoldDB" id="A0A1B3SMB5"/>
<evidence type="ECO:0000313" key="3">
    <source>
        <dbReference type="Proteomes" id="UP000094378"/>
    </source>
</evidence>
<dbReference type="Proteomes" id="UP000094378">
    <property type="component" value="Chromosome"/>
</dbReference>
<evidence type="ECO:0000313" key="2">
    <source>
        <dbReference type="EMBL" id="AOG61057.1"/>
    </source>
</evidence>
<evidence type="ECO:0008006" key="4">
    <source>
        <dbReference type="Google" id="ProtNLM"/>
    </source>
</evidence>
<proteinExistence type="predicted"/>
<reference evidence="2 3" key="1">
    <citation type="submission" date="2016-08" db="EMBL/GenBank/DDBJ databases">
        <title>Complete genome sequence of Spiroplasma helicoides TABS-2 (DSM 22551).</title>
        <authorList>
            <person name="Shen W.-Y."/>
            <person name="Lo W.-S."/>
            <person name="Lai Y.-C."/>
            <person name="Kuo C.-H."/>
        </authorList>
    </citation>
    <scope>NUCLEOTIDE SEQUENCE [LARGE SCALE GENOMIC DNA]</scope>
    <source>
        <strain evidence="2 3">TABS-2</strain>
    </source>
</reference>